<dbReference type="InterPro" id="IPR046462">
    <property type="entry name" value="TerL_nuclease"/>
</dbReference>
<gene>
    <name evidence="3" type="ORF">GCM10007968_19940</name>
</gene>
<dbReference type="AlphaFoldDB" id="A0A917S5C4"/>
<reference evidence="3" key="1">
    <citation type="journal article" date="2014" name="Int. J. Syst. Evol. Microbiol.">
        <title>Complete genome sequence of Corynebacterium casei LMG S-19264T (=DSM 44701T), isolated from a smear-ripened cheese.</title>
        <authorList>
            <consortium name="US DOE Joint Genome Institute (JGI-PGF)"/>
            <person name="Walter F."/>
            <person name="Albersmeier A."/>
            <person name="Kalinowski J."/>
            <person name="Ruckert C."/>
        </authorList>
    </citation>
    <scope>NUCLEOTIDE SEQUENCE</scope>
    <source>
        <strain evidence="3">JCM 15325</strain>
    </source>
</reference>
<feature type="domain" description="Terminase large subunit-like ATPase" evidence="1">
    <location>
        <begin position="73"/>
        <end position="246"/>
    </location>
</feature>
<dbReference type="GO" id="GO:0004519">
    <property type="term" value="F:endonuclease activity"/>
    <property type="evidence" value="ECO:0007669"/>
    <property type="project" value="InterPro"/>
</dbReference>
<evidence type="ECO:0000313" key="3">
    <source>
        <dbReference type="EMBL" id="GGL55853.1"/>
    </source>
</evidence>
<keyword evidence="4" id="KW-1185">Reference proteome</keyword>
<sequence length="583" mass="67604">MDAGNRYCHDVLSGKIVACEKIKKACQRHLNDLEHVRTKDFPYYYDEEIVKKVLQFISIVPDVDKGVPIELMPFQKWILAMLFGWRRTDGGKRWRNGFISMARTNSKTQIASWLCIYDFLFGTPKNNRQIICASNSMDQADRLFSYCWNSLDRLGNQFDEIEKIVDLKYNEITIKSQGSFIRKVSEDTKGVDSIHSTFCDFDEGHQAKTRSLISRLQSGMVANDEALLLQTSTAGVDPKVPLYDDYVMLSKVLDGKIRMDDYFVAIWEQDSEKEMNNPDTWEKSNPLMAYPQKKKSLTKGIISERDKAIAQKNVNAFLVKNLNLWRQASEESMINVNDWNETVIDKPFDIDEQDVYIGIDLSKSNDTTAIGFVYPFVDHEDGKNKFYIDSHSFIATRYGGIEEVEKTHQLPYRRLEDEGYCDITRLETGIIDIDFVYEWLCNYIDDHDLNVKAICYDDWNFNPLIAKIERDHQDWTLVGIRQGTKTLNTPTREMRMQIYDKKILHNENPILRASFLNAILLEDNNGLKVDKKKNANKIDCVDAVIDAFTQGYLYFDGSDEDDDGLPNLTDEQWNEYFKTQIGF</sequence>
<evidence type="ECO:0000259" key="2">
    <source>
        <dbReference type="Pfam" id="PF20441"/>
    </source>
</evidence>
<dbReference type="PANTHER" id="PTHR41287">
    <property type="match status" value="1"/>
</dbReference>
<reference evidence="3" key="2">
    <citation type="submission" date="2020-09" db="EMBL/GenBank/DDBJ databases">
        <authorList>
            <person name="Sun Q."/>
            <person name="Ohkuma M."/>
        </authorList>
    </citation>
    <scope>NUCLEOTIDE SEQUENCE</scope>
    <source>
        <strain evidence="3">JCM 15325</strain>
    </source>
</reference>
<dbReference type="EMBL" id="BMOK01000007">
    <property type="protein sequence ID" value="GGL55853.1"/>
    <property type="molecule type" value="Genomic_DNA"/>
</dbReference>
<accession>A0A917S5C4</accession>
<organism evidence="3 4">
    <name type="scientific">Sporolactobacillus putidus</name>
    <dbReference type="NCBI Taxonomy" id="492735"/>
    <lineage>
        <taxon>Bacteria</taxon>
        <taxon>Bacillati</taxon>
        <taxon>Bacillota</taxon>
        <taxon>Bacilli</taxon>
        <taxon>Bacillales</taxon>
        <taxon>Sporolactobacillaceae</taxon>
        <taxon>Sporolactobacillus</taxon>
    </lineage>
</organism>
<dbReference type="InterPro" id="IPR005021">
    <property type="entry name" value="Terminase_largesu-like"/>
</dbReference>
<evidence type="ECO:0000313" key="4">
    <source>
        <dbReference type="Proteomes" id="UP000654670"/>
    </source>
</evidence>
<protein>
    <submittedName>
        <fullName evidence="3">Terminase</fullName>
    </submittedName>
</protein>
<comment type="caution">
    <text evidence="3">The sequence shown here is derived from an EMBL/GenBank/DDBJ whole genome shotgun (WGS) entry which is preliminary data.</text>
</comment>
<proteinExistence type="predicted"/>
<feature type="domain" description="Terminase large subunit-like endonuclease" evidence="2">
    <location>
        <begin position="256"/>
        <end position="550"/>
    </location>
</feature>
<dbReference type="Pfam" id="PF20441">
    <property type="entry name" value="TerL_nuclease"/>
    <property type="match status" value="1"/>
</dbReference>
<dbReference type="InterPro" id="IPR046461">
    <property type="entry name" value="TerL_ATPase"/>
</dbReference>
<dbReference type="Pfam" id="PF03354">
    <property type="entry name" value="TerL_ATPase"/>
    <property type="match status" value="1"/>
</dbReference>
<dbReference type="RefSeq" id="WP_188802956.1">
    <property type="nucleotide sequence ID" value="NZ_BMOK01000007.1"/>
</dbReference>
<dbReference type="PANTHER" id="PTHR41287:SF1">
    <property type="entry name" value="PROTEIN YMFN"/>
    <property type="match status" value="1"/>
</dbReference>
<dbReference type="Gene3D" id="3.40.50.300">
    <property type="entry name" value="P-loop containing nucleotide triphosphate hydrolases"/>
    <property type="match status" value="1"/>
</dbReference>
<name>A0A917S5C4_9BACL</name>
<evidence type="ECO:0000259" key="1">
    <source>
        <dbReference type="Pfam" id="PF03354"/>
    </source>
</evidence>
<dbReference type="InterPro" id="IPR027417">
    <property type="entry name" value="P-loop_NTPase"/>
</dbReference>
<dbReference type="Proteomes" id="UP000654670">
    <property type="component" value="Unassembled WGS sequence"/>
</dbReference>